<dbReference type="OrthoDB" id="416786at2759"/>
<evidence type="ECO:0000256" key="1">
    <source>
        <dbReference type="ARBA" id="ARBA00022450"/>
    </source>
</evidence>
<evidence type="ECO:0000256" key="4">
    <source>
        <dbReference type="ARBA" id="ARBA00023268"/>
    </source>
</evidence>
<dbReference type="Gene3D" id="3.40.50.12780">
    <property type="entry name" value="N-terminal domain of ligase-like"/>
    <property type="match status" value="4"/>
</dbReference>
<dbReference type="Pfam" id="PF00501">
    <property type="entry name" value="AMP-binding"/>
    <property type="match status" value="4"/>
</dbReference>
<dbReference type="Gene3D" id="1.10.1200.10">
    <property type="entry name" value="ACP-like"/>
    <property type="match status" value="3"/>
</dbReference>
<dbReference type="InterPro" id="IPR023213">
    <property type="entry name" value="CAT-like_dom_sf"/>
</dbReference>
<dbReference type="InterPro" id="IPR000873">
    <property type="entry name" value="AMP-dep_synth/lig_dom"/>
</dbReference>
<dbReference type="GO" id="GO:0044550">
    <property type="term" value="P:secondary metabolite biosynthetic process"/>
    <property type="evidence" value="ECO:0000318"/>
    <property type="project" value="GO_Central"/>
</dbReference>
<dbReference type="InterPro" id="IPR045851">
    <property type="entry name" value="AMP-bd_C_sf"/>
</dbReference>
<dbReference type="GO" id="GO:0005737">
    <property type="term" value="C:cytoplasm"/>
    <property type="evidence" value="ECO:0000318"/>
    <property type="project" value="GO_Central"/>
</dbReference>
<dbReference type="GO" id="GO:0016874">
    <property type="term" value="F:ligase activity"/>
    <property type="evidence" value="ECO:0007669"/>
    <property type="project" value="UniProtKB-KW"/>
</dbReference>
<dbReference type="EMBL" id="CM003158">
    <property type="protein sequence ID" value="KIS66245.1"/>
    <property type="molecule type" value="Genomic_DNA"/>
</dbReference>
<dbReference type="InterPro" id="IPR042099">
    <property type="entry name" value="ANL_N_sf"/>
</dbReference>
<evidence type="ECO:0000256" key="2">
    <source>
        <dbReference type="ARBA" id="ARBA00022553"/>
    </source>
</evidence>
<feature type="domain" description="Carrier" evidence="5">
    <location>
        <begin position="1791"/>
        <end position="1867"/>
    </location>
</feature>
<accession>A0A0D1DUH7</accession>
<dbReference type="PANTHER" id="PTHR45527">
    <property type="entry name" value="NONRIBOSOMAL PEPTIDE SYNTHETASE"/>
    <property type="match status" value="1"/>
</dbReference>
<dbReference type="PROSITE" id="PS00012">
    <property type="entry name" value="PHOSPHOPANTETHEINE"/>
    <property type="match status" value="2"/>
</dbReference>
<dbReference type="SUPFAM" id="SSF56801">
    <property type="entry name" value="Acetyl-CoA synthetase-like"/>
    <property type="match status" value="3"/>
</dbReference>
<dbReference type="GO" id="GO:0043041">
    <property type="term" value="P:amino acid activation for nonribosomal peptide biosynthetic process"/>
    <property type="evidence" value="ECO:0000318"/>
    <property type="project" value="GO_Central"/>
</dbReference>
<dbReference type="Pfam" id="PF00550">
    <property type="entry name" value="PP-binding"/>
    <property type="match status" value="3"/>
</dbReference>
<dbReference type="InterPro" id="IPR001242">
    <property type="entry name" value="Condensation_dom"/>
</dbReference>
<dbReference type="Gene3D" id="3.30.300.30">
    <property type="match status" value="3"/>
</dbReference>
<keyword evidence="7" id="KW-1185">Reference proteome</keyword>
<dbReference type="InterPro" id="IPR025110">
    <property type="entry name" value="AMP-bd_C"/>
</dbReference>
<keyword evidence="4" id="KW-0511">Multifunctional enzyme</keyword>
<dbReference type="VEuPathDB" id="FungiDB:UMAG_10543"/>
<keyword evidence="1" id="KW-0596">Phosphopantetheine</keyword>
<dbReference type="Pfam" id="PF13193">
    <property type="entry name" value="AMP-binding_C"/>
    <property type="match status" value="1"/>
</dbReference>
<gene>
    <name evidence="6" type="ORF">UMAG_10543</name>
</gene>
<dbReference type="SMART" id="SM00823">
    <property type="entry name" value="PKS_PP"/>
    <property type="match status" value="2"/>
</dbReference>
<proteinExistence type="predicted"/>
<dbReference type="FunFam" id="3.40.50.12780:FF:000148">
    <property type="entry name" value="Chromosome 19, whole genome shotgun sequence"/>
    <property type="match status" value="1"/>
</dbReference>
<evidence type="ECO:0000259" key="5">
    <source>
        <dbReference type="PROSITE" id="PS50075"/>
    </source>
</evidence>
<evidence type="ECO:0000256" key="3">
    <source>
        <dbReference type="ARBA" id="ARBA00022598"/>
    </source>
</evidence>
<dbReference type="SUPFAM" id="SSF47336">
    <property type="entry name" value="ACP-like"/>
    <property type="match status" value="2"/>
</dbReference>
<reference evidence="6 7" key="1">
    <citation type="journal article" date="2006" name="Nature">
        <title>Insights from the genome of the biotrophic fungal plant pathogen Ustilago maydis.</title>
        <authorList>
            <person name="Kamper J."/>
            <person name="Kahmann R."/>
            <person name="Bolker M."/>
            <person name="Ma L.J."/>
            <person name="Brefort T."/>
            <person name="Saville B.J."/>
            <person name="Banuett F."/>
            <person name="Kronstad J.W."/>
            <person name="Gold S.E."/>
            <person name="Muller O."/>
            <person name="Perlin M.H."/>
            <person name="Wosten H.A."/>
            <person name="de Vries R."/>
            <person name="Ruiz-Herrera J."/>
            <person name="Reynaga-Pena C.G."/>
            <person name="Snetselaar K."/>
            <person name="McCann M."/>
            <person name="Perez-Martin J."/>
            <person name="Feldbrugge M."/>
            <person name="Basse C.W."/>
            <person name="Steinberg G."/>
            <person name="Ibeas J.I."/>
            <person name="Holloman W."/>
            <person name="Guzman P."/>
            <person name="Farman M."/>
            <person name="Stajich J.E."/>
            <person name="Sentandreu R."/>
            <person name="Gonzalez-Prieto J.M."/>
            <person name="Kennell J.C."/>
            <person name="Molina L."/>
            <person name="Schirawski J."/>
            <person name="Mendoza-Mendoza A."/>
            <person name="Greilinger D."/>
            <person name="Munch K."/>
            <person name="Rossel N."/>
            <person name="Scherer M."/>
            <person name="Vranes M."/>
            <person name="Ladendorf O."/>
            <person name="Vincon V."/>
            <person name="Fuchs U."/>
            <person name="Sandrock B."/>
            <person name="Meng S."/>
            <person name="Ho E.C."/>
            <person name="Cahill M.J."/>
            <person name="Boyce K.J."/>
            <person name="Klose J."/>
            <person name="Klosterman S.J."/>
            <person name="Deelstra H.J."/>
            <person name="Ortiz-Castellanos L."/>
            <person name="Li W."/>
            <person name="Sanchez-Alonso P."/>
            <person name="Schreier P.H."/>
            <person name="Hauser-Hahn I."/>
            <person name="Vaupel M."/>
            <person name="Koopmann E."/>
            <person name="Friedrich G."/>
            <person name="Voss H."/>
            <person name="Schluter T."/>
            <person name="Margolis J."/>
            <person name="Platt D."/>
            <person name="Swimmer C."/>
            <person name="Gnirke A."/>
            <person name="Chen F."/>
            <person name="Vysotskaia V."/>
            <person name="Mannhaupt G."/>
            <person name="Guldener U."/>
            <person name="Munsterkotter M."/>
            <person name="Haase D."/>
            <person name="Oesterheld M."/>
            <person name="Mewes H.W."/>
            <person name="Mauceli E.W."/>
            <person name="DeCaprio D."/>
            <person name="Wade C.M."/>
            <person name="Butler J."/>
            <person name="Young S."/>
            <person name="Jaffe D.B."/>
            <person name="Calvo S."/>
            <person name="Nusbaum C."/>
            <person name="Galagan J."/>
            <person name="Birren B.W."/>
        </authorList>
    </citation>
    <scope>NUCLEOTIDE SEQUENCE [LARGE SCALE GENOMIC DNA]</scope>
    <source>
        <strain evidence="7">DSM 14603 / FGSC 9021 / UM521</strain>
    </source>
</reference>
<dbReference type="GeneID" id="23566561"/>
<dbReference type="eggNOG" id="KOG1176">
    <property type="taxonomic scope" value="Eukaryota"/>
</dbReference>
<feature type="domain" description="Carrier" evidence="5">
    <location>
        <begin position="712"/>
        <end position="787"/>
    </location>
</feature>
<dbReference type="InterPro" id="IPR009081">
    <property type="entry name" value="PP-bd_ACP"/>
</dbReference>
<dbReference type="PROSITE" id="PS50075">
    <property type="entry name" value="CARRIER"/>
    <property type="match status" value="2"/>
</dbReference>
<organism evidence="6 7">
    <name type="scientific">Mycosarcoma maydis</name>
    <name type="common">Corn smut fungus</name>
    <name type="synonym">Ustilago maydis</name>
    <dbReference type="NCBI Taxonomy" id="5270"/>
    <lineage>
        <taxon>Eukaryota</taxon>
        <taxon>Fungi</taxon>
        <taxon>Dikarya</taxon>
        <taxon>Basidiomycota</taxon>
        <taxon>Ustilaginomycotina</taxon>
        <taxon>Ustilaginomycetes</taxon>
        <taxon>Ustilaginales</taxon>
        <taxon>Ustilaginaceae</taxon>
        <taxon>Mycosarcoma</taxon>
    </lineage>
</organism>
<dbReference type="GO" id="GO:0031177">
    <property type="term" value="F:phosphopantetheine binding"/>
    <property type="evidence" value="ECO:0000318"/>
    <property type="project" value="GO_Central"/>
</dbReference>
<dbReference type="SUPFAM" id="SSF52777">
    <property type="entry name" value="CoA-dependent acyltransferases"/>
    <property type="match status" value="5"/>
</dbReference>
<name>A0A0D1DUH7_MYCMD</name>
<dbReference type="Pfam" id="PF00668">
    <property type="entry name" value="Condensation"/>
    <property type="match status" value="2"/>
</dbReference>
<protein>
    <recommendedName>
        <fullName evidence="5">Carrier domain-containing protein</fullName>
    </recommendedName>
</protein>
<dbReference type="FunFam" id="3.30.300.30:FF:000015">
    <property type="entry name" value="Nonribosomal peptide synthase SidD"/>
    <property type="match status" value="2"/>
</dbReference>
<evidence type="ECO:0000313" key="7">
    <source>
        <dbReference type="Proteomes" id="UP000000561"/>
    </source>
</evidence>
<dbReference type="Gene3D" id="3.30.559.30">
    <property type="entry name" value="Nonribosomal peptide synthetase, condensation domain"/>
    <property type="match status" value="2"/>
</dbReference>
<keyword evidence="3" id="KW-0436">Ligase</keyword>
<dbReference type="InterPro" id="IPR036736">
    <property type="entry name" value="ACP-like_sf"/>
</dbReference>
<dbReference type="FunFam" id="3.40.50.12780:FF:000147">
    <property type="entry name" value="Chromosome 19, whole genome shotgun sequence"/>
    <property type="match status" value="1"/>
</dbReference>
<dbReference type="InterPro" id="IPR020845">
    <property type="entry name" value="AMP-binding_CS"/>
</dbReference>
<dbReference type="RefSeq" id="XP_011392144.1">
    <property type="nucleotide sequence ID" value="XM_011393842.1"/>
</dbReference>
<dbReference type="InterPro" id="IPR020806">
    <property type="entry name" value="PKS_PP-bd"/>
</dbReference>
<dbReference type="PROSITE" id="PS00455">
    <property type="entry name" value="AMP_BINDING"/>
    <property type="match status" value="2"/>
</dbReference>
<evidence type="ECO:0000313" key="6">
    <source>
        <dbReference type="EMBL" id="KIS66245.1"/>
    </source>
</evidence>
<dbReference type="STRING" id="237631.A0A0D1DUH7"/>
<dbReference type="KEGG" id="uma:UMAG_10543"/>
<dbReference type="eggNOG" id="KOG1178">
    <property type="taxonomic scope" value="Eukaryota"/>
</dbReference>
<dbReference type="Proteomes" id="UP000000561">
    <property type="component" value="Chromosome 19"/>
</dbReference>
<dbReference type="Gene3D" id="3.30.559.10">
    <property type="entry name" value="Chloramphenicol acetyltransferase-like domain"/>
    <property type="match status" value="4"/>
</dbReference>
<dbReference type="InParanoid" id="A0A0D1DUH7"/>
<keyword evidence="2" id="KW-0597">Phosphoprotein</keyword>
<dbReference type="FunFam" id="3.30.559.10:FF:000152">
    <property type="entry name" value="Chromosome 19, whole genome shotgun sequence"/>
    <property type="match status" value="2"/>
</dbReference>
<dbReference type="PANTHER" id="PTHR45527:SF1">
    <property type="entry name" value="FATTY ACID SYNTHASE"/>
    <property type="match status" value="1"/>
</dbReference>
<dbReference type="InterPro" id="IPR006162">
    <property type="entry name" value="Ppantetheine_attach_site"/>
</dbReference>
<sequence>MTYPAHLSNASANLTSTKPHHVEMDLGQSEQCCVPWEFILPFISTEHRGEICSFVKLALAMAMCRVSGDSDAAFCVLKPIGASVASTVRAGGDRTTQLLKFSVQLEETLTIGQALSRIGESTEQPFNELDGNEPFSGASGWVVLAIPAELDPEDHEDEQGLQKKEASQGAAQITTILKTIIRSDCNEALHNIDSLDSDEQILVRDHWPCQKVSKTFSLDTPASVGGFESVQMQIARRAQLHPKKIALQTAEGRCMPYGMLYRQAQHLASLCAAELSSTERASPIPLALDQGIPFPRVILTTAKQSDSLQGLLNASGARIILVDQLLQLPVANESIFTIGAGVFHSTEASDLADILFTSGTSGAPKGIRVDHGNLFHSIRGCRSMMNAYHSLRTLAFSAPAIDMSVWDLFGTLTSGGTICVARKPQLLQDLTTMCDTFAATFLQSTSTVLNLINPARVPFLHVILPGGEPMSFSVQKKFAQDFDLYNTYGPSEITVSAVSANIEPSSSRKTIGQPLGSNKVYILRDSTAVTDDFSSSLELCGVNEIGEIALAGPQVAQGYLHLPEFSASKFIANPFAKGERMFLSGDMAVALAATDEVKDATCIKIEIDKVETLALFISPFPDINSMDKDDLPHCLQKGYRNAANAIFERCELQLPWYAVPSFVFPLGAIPSTANDKLDERRIASIYSDIVAKNLERHFRRSANETSIRYQSSPLEEAVAALWESILPYDLPACRIPLDQHFFAAGGNSMSVIKLSAAARQSGYSLSVADIFAHPTIRAQARVLMRVSTPLSTDLTGLDGAEELLAPFSLVKGWADSAQDGLSEVEISVNEVEEAMPATRTQESLISISLRNTRHGGRYMARMGVPIPDWVSVERFKEAWKQLVSATPILRTAFVLQGDQLLQLVLKTTSAQVQQLVNLTARRSHDSCVHMQFKLGQCPVAAELDIASDKTDFHLTIHHSVYDGELLRLLSERLIQLCRTPGAELQGRPYSLFVHRLLKLQDNEKSIAYWKRYLFECQAFTWPTEMVGKAGLASQVERQSSCRETQMVFEGALRSKAQEHCVTTATLFKTALTIVLHASSGANDFIYSLVSSGRSGMAGHADLQDVLGPCVTTVPVRAVIAPDQTVTELLAQIDADGAAALAHEHVGYAKICGTANLRPATALSTVLLTFQDEPSALSAQEFSLFDATTQMEVEFPINLIVHPRDEALLMALCSHDEEVAPRLATFFLQRISAVLTSICSSDLRGLTVKRSSPLTATSTIKAFEPVHVSFSAKARQIPKKIAIMFLDGEAITYDRLDYLSGQLSVKLAARISSSNPSKRPVAIFMPKSIALYIVIFAVLKAGYGYVAFEPDHPPSRTPQLLSHVQASLLIVIESTHPRVSSILAENVNGISENNVNSSLFNADRAIRECDTEDTGCEADLSKAIAIKEDDTAYIVFTSGTTSSPKPIVVQHGNLYHSIESSRSILHKDPSSLRTLAFSGPTFDMSTTSTVLDLLVPDQVPFLLTLCPGGEPLKKQICERFSTGFQILNTYGPSECTVSVTSGCIGRNDLPSLIGRPIGCNRAYVIDRCSGRPPALVPLGRICELAIGGPQVGLGYLGNQPATLASFIPSPFDVDAPTSQRLFLTGDKARWHSDGRLEYLGRSDFQIKIRGFRIDPFEVEEAVVKAAHPLGDDAICAKVFDNESRERLVLFLALSHGANSQTDCTFSAGLTLTGTLTEVASARTASLSSALKQRLPSYMIPSVILPMKAFPLTANLKVDRKALMSTYTEWLASGSKFTFIDDGSAQQRNVLKPSLNETEIQVATLWGQLLGREPSSFSSSDHFLLVGGDSVLLIRLAGLWRAHGCKIDFATLFDNLILSAQAKLFLPSRSIDEREAQKAYEPFSLLQDAITTTADAIAGLNAEPEDVVDILPCSPMQDALVGLSLTGDKDAQAYFATIDTELPKSLAFSEVQRAWDQLVRWNDVLRTCFFFGKEGLLQVVYRSESTRGKAAYLHEIDTKDTGASSPDSTNFDTVPAPGLEMGAVPITARYYSSTENSRLVVKFHHAVYDGEMLDILLSQFYSVLRYTAEDDVLFSMVSSGRSGLEMEGLDKVAGPCIATIPVRVKVKEDQPVNQSLAALMKDLQHSLKHEHLGMHKIKELMGIRRRGPLTNVILTYQAHVDRVEAVGKDTNMFRIFGGKVRMTMDTPINLIVSPTSEGLELNDSGIRSTSNEAEDVLQTFKRQVERTPKKIAVQHGCSSFAGAAYIAVDEDSNHTRARDIIAASAPTLLLTSDKRRDQARSLLSNSAFAVVLLTIEEMGTSANATLEEHPAAMVAVRNGSDLASAGSKTSVVWQLSSYAPSWKRRLRFSICNLIEPATVPFLKYILPGGEPVVRSIQQKFSDDFYLLSTYGPSEATVSVSSGRLHQQDPANVIGKPVGSSAIYIVKSKTQESRSQLNLCSLYEPGELAIAGPQISRGYLNMAELTSKSFIEDCELESQVLRTRLFLSGDFGYWDGHGRLHLLGRIDSQVKIKGYRVELGDIESTILTVFPGTIRQAACIKTTFDNRESIVAFVVRNDNDASKRQHEFCEAVRDTIVNVLPAYMVPSMVLTVDSIPMTQNSKIDRNQLTEFHRKVLATHPLPAHKKPAVNPPRNHLEERIATGWSEHLGIDPQLLDIDKHFVSLGADSLTAMKVARSLIAGGLRSEDIFARSDVVDRDDIEYVFPCSTFQEGLIDSTLVHPEQQAFFANLRIRVGEVTQESLERFWGIMQERHPMLRTVFKAHEDSLLHVVLRPTSKLLNRMKGRQPQDAFRTVLLGELHEADILQSLFEQAQIDHQEALEHEVPSLEGLRKITGSLVKVGLSELLFVFHDFEDSKEQIRQASRDASLKSSLKISQCCWTIV</sequence>